<dbReference type="Proteomes" id="UP001141552">
    <property type="component" value="Unassembled WGS sequence"/>
</dbReference>
<keyword evidence="3" id="KW-0963">Cytoplasm</keyword>
<dbReference type="InterPro" id="IPR027329">
    <property type="entry name" value="TPX2_C"/>
</dbReference>
<dbReference type="InterPro" id="IPR044216">
    <property type="entry name" value="WDL7"/>
</dbReference>
<dbReference type="PANTHER" id="PTHR47067">
    <property type="entry name" value="TPX2 (TARGETING PROTEIN FOR XKLP2) PROTEIN FAMILY-RELATED"/>
    <property type="match status" value="1"/>
</dbReference>
<keyword evidence="9" id="KW-1185">Reference proteome</keyword>
<reference evidence="8" key="1">
    <citation type="submission" date="2022-02" db="EMBL/GenBank/DDBJ databases">
        <authorList>
            <person name="Henning P.M."/>
            <person name="McCubbin A.G."/>
            <person name="Shore J.S."/>
        </authorList>
    </citation>
    <scope>NUCLEOTIDE SEQUENCE</scope>
    <source>
        <strain evidence="8">F60SS</strain>
        <tissue evidence="8">Leaves</tissue>
    </source>
</reference>
<feature type="domain" description="TPX2 C-terminal" evidence="7">
    <location>
        <begin position="417"/>
        <end position="496"/>
    </location>
</feature>
<dbReference type="AlphaFoldDB" id="A0A9Q0F8Q6"/>
<evidence type="ECO:0000313" key="9">
    <source>
        <dbReference type="Proteomes" id="UP001141552"/>
    </source>
</evidence>
<reference evidence="8" key="2">
    <citation type="journal article" date="2023" name="Plants (Basel)">
        <title>Annotation of the Turnera subulata (Passifloraceae) Draft Genome Reveals the S-Locus Evolved after the Divergence of Turneroideae from Passifloroideae in a Stepwise Manner.</title>
        <authorList>
            <person name="Henning P.M."/>
            <person name="Roalson E.H."/>
            <person name="Mir W."/>
            <person name="McCubbin A.G."/>
            <person name="Shore J.S."/>
        </authorList>
    </citation>
    <scope>NUCLEOTIDE SEQUENCE</scope>
    <source>
        <strain evidence="8">F60SS</strain>
    </source>
</reference>
<dbReference type="PANTHER" id="PTHR47067:SF7">
    <property type="entry name" value="TPX2 (TARGETING PROTEIN FOR XKLP2) PROTEIN FAMILY"/>
    <property type="match status" value="1"/>
</dbReference>
<accession>A0A9Q0F8Q6</accession>
<feature type="region of interest" description="Disordered" evidence="6">
    <location>
        <begin position="498"/>
        <end position="583"/>
    </location>
</feature>
<evidence type="ECO:0000313" key="8">
    <source>
        <dbReference type="EMBL" id="KAJ4826280.1"/>
    </source>
</evidence>
<proteinExistence type="inferred from homology"/>
<organism evidence="8 9">
    <name type="scientific">Turnera subulata</name>
    <dbReference type="NCBI Taxonomy" id="218843"/>
    <lineage>
        <taxon>Eukaryota</taxon>
        <taxon>Viridiplantae</taxon>
        <taxon>Streptophyta</taxon>
        <taxon>Embryophyta</taxon>
        <taxon>Tracheophyta</taxon>
        <taxon>Spermatophyta</taxon>
        <taxon>Magnoliopsida</taxon>
        <taxon>eudicotyledons</taxon>
        <taxon>Gunneridae</taxon>
        <taxon>Pentapetalae</taxon>
        <taxon>rosids</taxon>
        <taxon>fabids</taxon>
        <taxon>Malpighiales</taxon>
        <taxon>Passifloraceae</taxon>
        <taxon>Turnera</taxon>
    </lineage>
</organism>
<evidence type="ECO:0000256" key="3">
    <source>
        <dbReference type="ARBA" id="ARBA00022490"/>
    </source>
</evidence>
<comment type="similarity">
    <text evidence="2">Belongs to the TPX2 family.</text>
</comment>
<keyword evidence="4" id="KW-0493">Microtubule</keyword>
<comment type="caution">
    <text evidence="8">The sequence shown here is derived from an EMBL/GenBank/DDBJ whole genome shotgun (WGS) entry which is preliminary data.</text>
</comment>
<evidence type="ECO:0000256" key="1">
    <source>
        <dbReference type="ARBA" id="ARBA00004245"/>
    </source>
</evidence>
<comment type="subcellular location">
    <subcellularLocation>
        <location evidence="1">Cytoplasm</location>
        <location evidence="1">Cytoskeleton</location>
    </subcellularLocation>
</comment>
<sequence length="583" mass="64179">MGETTCLMQPFSYTAGISNDAKEGNPIHGLGQSVSFGRFMSESLAWEKWSTFSHNRYVEEAEKFSRPGSVAQKKAFFEAHYKNMAARKAAALLEQANAAASNVSEVGNEAKGHESTIHVSEIANIDDKNTADKEEVQVQVKSNAGSCIVPDSSGNDVLQAGGGKSESSKVEEVDMVTQNQAMVESCVQVEESLSANGVVDSKEGAKEIELSAKNQLEKPLLKDFISNNPDSVPRTVSKKKPVVSSSKPQFHGKASRVPSTPAKLAALLQAKRENEVTPVNVKPDIDARDKKKPTPKSTHRSMNFTPVKEFNRITSSIIRKIDNSRLGSYSRAPKDCPTPLKTPPMVSFATPQHPLATPQHLQATPQTEIRRAKTPLHPSASGSKTVRPKWNFLPTDCSKFMSGGRNKTPSPKVCKPFSLRTEERAARRKEASSIIFFHAPLQKLEGKFNANQTNIVQQQATLKEKAELELKKLRKTLCFKARPLPKFYKEREAATQIEKVPLTHSQSPESGEAPAPCTSQSISHHHPPRNSIKNTDSKHVKGKNFHNQRSLASRLKSENISPNVQRESMQDSSLHAKFALPVK</sequence>
<dbReference type="Pfam" id="PF06886">
    <property type="entry name" value="TPX2"/>
    <property type="match status" value="1"/>
</dbReference>
<evidence type="ECO:0000256" key="2">
    <source>
        <dbReference type="ARBA" id="ARBA00005885"/>
    </source>
</evidence>
<dbReference type="OrthoDB" id="621651at2759"/>
<dbReference type="EMBL" id="JAKUCV010006715">
    <property type="protein sequence ID" value="KAJ4826280.1"/>
    <property type="molecule type" value="Genomic_DNA"/>
</dbReference>
<protein>
    <recommendedName>
        <fullName evidence="7">TPX2 C-terminal domain-containing protein</fullName>
    </recommendedName>
</protein>
<keyword evidence="5" id="KW-0206">Cytoskeleton</keyword>
<feature type="region of interest" description="Disordered" evidence="6">
    <location>
        <begin position="151"/>
        <end position="170"/>
    </location>
</feature>
<dbReference type="GO" id="GO:0005874">
    <property type="term" value="C:microtubule"/>
    <property type="evidence" value="ECO:0007669"/>
    <property type="project" value="UniProtKB-KW"/>
</dbReference>
<name>A0A9Q0F8Q6_9ROSI</name>
<evidence type="ECO:0000256" key="5">
    <source>
        <dbReference type="ARBA" id="ARBA00023212"/>
    </source>
</evidence>
<evidence type="ECO:0000259" key="7">
    <source>
        <dbReference type="Pfam" id="PF06886"/>
    </source>
</evidence>
<evidence type="ECO:0000256" key="4">
    <source>
        <dbReference type="ARBA" id="ARBA00022701"/>
    </source>
</evidence>
<gene>
    <name evidence="8" type="ORF">Tsubulata_018678</name>
</gene>
<evidence type="ECO:0000256" key="6">
    <source>
        <dbReference type="SAM" id="MobiDB-lite"/>
    </source>
</evidence>
<feature type="compositionally biased region" description="Polar residues" evidence="6">
    <location>
        <begin position="558"/>
        <end position="573"/>
    </location>
</feature>